<dbReference type="Proteomes" id="UP000005561">
    <property type="component" value="Unassembled WGS sequence"/>
</dbReference>
<dbReference type="AlphaFoldDB" id="C6LJY2"/>
<dbReference type="InterPro" id="IPR045738">
    <property type="entry name" value="DUF6088"/>
</dbReference>
<proteinExistence type="predicted"/>
<protein>
    <recommendedName>
        <fullName evidence="3">Transcriptional regulator, AbiEi antitoxin, Type IV TA system</fullName>
    </recommendedName>
</protein>
<dbReference type="eggNOG" id="COG5340">
    <property type="taxonomic scope" value="Bacteria"/>
</dbReference>
<dbReference type="STRING" id="168384.SAMN05660368_03364"/>
<dbReference type="OrthoDB" id="9802612at2"/>
<reference evidence="1" key="1">
    <citation type="submission" date="2009-07" db="EMBL/GenBank/DDBJ databases">
        <authorList>
            <person name="Weinstock G."/>
            <person name="Sodergren E."/>
            <person name="Clifton S."/>
            <person name="Fulton L."/>
            <person name="Fulton B."/>
            <person name="Courtney L."/>
            <person name="Fronick C."/>
            <person name="Harrison M."/>
            <person name="Strong C."/>
            <person name="Farmer C."/>
            <person name="Delahaunty K."/>
            <person name="Markovic C."/>
            <person name="Hall O."/>
            <person name="Minx P."/>
            <person name="Tomlinson C."/>
            <person name="Mitreva M."/>
            <person name="Nelson J."/>
            <person name="Hou S."/>
            <person name="Wollam A."/>
            <person name="Pepin K.H."/>
            <person name="Johnson M."/>
            <person name="Bhonagiri V."/>
            <person name="Nash W.E."/>
            <person name="Warren W."/>
            <person name="Chinwalla A."/>
            <person name="Mardis E.R."/>
            <person name="Wilson R.K."/>
        </authorList>
    </citation>
    <scope>NUCLEOTIDE SEQUENCE [LARGE SCALE GENOMIC DNA]</scope>
    <source>
        <strain evidence="1">DSM 14469</strain>
    </source>
</reference>
<name>C6LJY2_9FIRM</name>
<evidence type="ECO:0000313" key="2">
    <source>
        <dbReference type="Proteomes" id="UP000005561"/>
    </source>
</evidence>
<keyword evidence="2" id="KW-1185">Reference proteome</keyword>
<sequence length="216" mass="24785">MEVKGVDADMLKEYLEETYGCNEPIFISEIKLDNLNDNALRQYFKRMVKSGDLIRFDTGIYYLPKQSRLLKKSYLDPLKVVSRKYIQNGSETFGYFSGAYLANQLRLTTQMPAAIEIVTNKESTKGRTVTIGGQNLRLKRPSTMITEKNVLLLQFSDAISASEKYAELPVSETTAILKQYIRQNSFTRKQLSDVLPYMTAQTAKKLIEWGLIYEFI</sequence>
<dbReference type="Pfam" id="PF19570">
    <property type="entry name" value="DUF6088"/>
    <property type="match status" value="1"/>
</dbReference>
<gene>
    <name evidence="1" type="ORF">BRYFOR_08969</name>
</gene>
<evidence type="ECO:0000313" key="1">
    <source>
        <dbReference type="EMBL" id="EET59060.1"/>
    </source>
</evidence>
<dbReference type="EMBL" id="ACCL02000022">
    <property type="protein sequence ID" value="EET59060.1"/>
    <property type="molecule type" value="Genomic_DNA"/>
</dbReference>
<evidence type="ECO:0008006" key="3">
    <source>
        <dbReference type="Google" id="ProtNLM"/>
    </source>
</evidence>
<organism evidence="1 2">
    <name type="scientific">Marvinbryantia formatexigens DSM 14469</name>
    <dbReference type="NCBI Taxonomy" id="478749"/>
    <lineage>
        <taxon>Bacteria</taxon>
        <taxon>Bacillati</taxon>
        <taxon>Bacillota</taxon>
        <taxon>Clostridia</taxon>
        <taxon>Lachnospirales</taxon>
        <taxon>Lachnospiraceae</taxon>
        <taxon>Marvinbryantia</taxon>
    </lineage>
</organism>
<comment type="caution">
    <text evidence="1">The sequence shown here is derived from an EMBL/GenBank/DDBJ whole genome shotgun (WGS) entry which is preliminary data.</text>
</comment>
<accession>C6LJY2</accession>